<dbReference type="Proteomes" id="UP000057043">
    <property type="component" value="Unassembled WGS sequence"/>
</dbReference>
<sequence length="215" mass="23449">MKITWLGHSCFKIESDGGKVVVTDPFDESVNYPPPRIRADVVVVSHDHHDHNNVKALKGDPAVVRGPGKKTAEGIEFEGIASYHDEREGKLRGKNTIFCFEMDEIRVCHLGDLGHQLGEKEAAALGDVDVLMIPVGGTFTLDGEGAKKVAGQIKPRIVIPMHFKTAAVPPSFGIYPADDFLSGEKVNRPGHTLFVSKEALPKEGEGPRVMVLDYK</sequence>
<protein>
    <submittedName>
        <fullName evidence="1">Zn-dependent hydrolase of the beta-lactamase fold family</fullName>
    </submittedName>
</protein>
<dbReference type="Pfam" id="PF13483">
    <property type="entry name" value="Lactamase_B_3"/>
    <property type="match status" value="1"/>
</dbReference>
<organism evidence="1 2">
    <name type="scientific">Methanothrix harundinacea</name>
    <dbReference type="NCBI Taxonomy" id="301375"/>
    <lineage>
        <taxon>Archaea</taxon>
        <taxon>Methanobacteriati</taxon>
        <taxon>Methanobacteriota</taxon>
        <taxon>Stenosarchaea group</taxon>
        <taxon>Methanomicrobia</taxon>
        <taxon>Methanotrichales</taxon>
        <taxon>Methanotrichaceae</taxon>
        <taxon>Methanothrix</taxon>
    </lineage>
</organism>
<name>A0A101FUZ2_9EURY</name>
<dbReference type="PATRIC" id="fig|301375.7.peg.450"/>
<proteinExistence type="predicted"/>
<reference evidence="1 2" key="1">
    <citation type="journal article" date="2015" name="MBio">
        <title>Genome-Resolved Metagenomic Analysis Reveals Roles for Candidate Phyla and Other Microbial Community Members in Biogeochemical Transformations in Oil Reservoirs.</title>
        <authorList>
            <person name="Hu P."/>
            <person name="Tom L."/>
            <person name="Singh A."/>
            <person name="Thomas B.C."/>
            <person name="Baker B.J."/>
            <person name="Piceno Y.M."/>
            <person name="Andersen G.L."/>
            <person name="Banfield J.F."/>
        </authorList>
    </citation>
    <scope>NUCLEOTIDE SEQUENCE [LARGE SCALE GENOMIC DNA]</scope>
    <source>
        <strain evidence="1">57_489</strain>
    </source>
</reference>
<dbReference type="AlphaFoldDB" id="A0A101FUZ2"/>
<dbReference type="GO" id="GO:0016787">
    <property type="term" value="F:hydrolase activity"/>
    <property type="evidence" value="ECO:0007669"/>
    <property type="project" value="UniProtKB-KW"/>
</dbReference>
<keyword evidence="1" id="KW-0378">Hydrolase</keyword>
<dbReference type="Gene3D" id="3.60.15.10">
    <property type="entry name" value="Ribonuclease Z/Hydroxyacylglutathione hydrolase-like"/>
    <property type="match status" value="1"/>
</dbReference>
<evidence type="ECO:0000313" key="2">
    <source>
        <dbReference type="Proteomes" id="UP000057043"/>
    </source>
</evidence>
<accession>A0A101FUZ2</accession>
<dbReference type="PANTHER" id="PTHR39189">
    <property type="entry name" value="UPF0173 METAL-DEPENDENT HYDROLASE YTKL"/>
    <property type="match status" value="1"/>
</dbReference>
<dbReference type="PANTHER" id="PTHR39189:SF1">
    <property type="entry name" value="UPF0173 METAL-DEPENDENT HYDROLASE YTKL"/>
    <property type="match status" value="1"/>
</dbReference>
<dbReference type="SUPFAM" id="SSF56281">
    <property type="entry name" value="Metallo-hydrolase/oxidoreductase"/>
    <property type="match status" value="1"/>
</dbReference>
<evidence type="ECO:0000313" key="1">
    <source>
        <dbReference type="EMBL" id="KUK44774.1"/>
    </source>
</evidence>
<gene>
    <name evidence="1" type="ORF">XD72_0879</name>
</gene>
<comment type="caution">
    <text evidence="1">The sequence shown here is derived from an EMBL/GenBank/DDBJ whole genome shotgun (WGS) entry which is preliminary data.</text>
</comment>
<dbReference type="InterPro" id="IPR036866">
    <property type="entry name" value="RibonucZ/Hydroxyglut_hydro"/>
</dbReference>
<dbReference type="EMBL" id="LGFT01000016">
    <property type="protein sequence ID" value="KUK44774.1"/>
    <property type="molecule type" value="Genomic_DNA"/>
</dbReference>